<name>A0ACB9PS66_BAUVA</name>
<dbReference type="EMBL" id="CM039428">
    <property type="protein sequence ID" value="KAI4351582.1"/>
    <property type="molecule type" value="Genomic_DNA"/>
</dbReference>
<keyword evidence="2" id="KW-1185">Reference proteome</keyword>
<dbReference type="Proteomes" id="UP000828941">
    <property type="component" value="Chromosome 3"/>
</dbReference>
<evidence type="ECO:0000313" key="2">
    <source>
        <dbReference type="Proteomes" id="UP000828941"/>
    </source>
</evidence>
<organism evidence="1 2">
    <name type="scientific">Bauhinia variegata</name>
    <name type="common">Purple orchid tree</name>
    <name type="synonym">Phanera variegata</name>
    <dbReference type="NCBI Taxonomy" id="167791"/>
    <lineage>
        <taxon>Eukaryota</taxon>
        <taxon>Viridiplantae</taxon>
        <taxon>Streptophyta</taxon>
        <taxon>Embryophyta</taxon>
        <taxon>Tracheophyta</taxon>
        <taxon>Spermatophyta</taxon>
        <taxon>Magnoliopsida</taxon>
        <taxon>eudicotyledons</taxon>
        <taxon>Gunneridae</taxon>
        <taxon>Pentapetalae</taxon>
        <taxon>rosids</taxon>
        <taxon>fabids</taxon>
        <taxon>Fabales</taxon>
        <taxon>Fabaceae</taxon>
        <taxon>Cercidoideae</taxon>
        <taxon>Cercideae</taxon>
        <taxon>Bauhiniinae</taxon>
        <taxon>Bauhinia</taxon>
    </lineage>
</organism>
<accession>A0ACB9PS66</accession>
<proteinExistence type="predicted"/>
<comment type="caution">
    <text evidence="1">The sequence shown here is derived from an EMBL/GenBank/DDBJ whole genome shotgun (WGS) entry which is preliminary data.</text>
</comment>
<reference evidence="1 2" key="1">
    <citation type="journal article" date="2022" name="DNA Res.">
        <title>Chromosomal-level genome assembly of the orchid tree Bauhinia variegata (Leguminosae; Cercidoideae) supports the allotetraploid origin hypothesis of Bauhinia.</title>
        <authorList>
            <person name="Zhong Y."/>
            <person name="Chen Y."/>
            <person name="Zheng D."/>
            <person name="Pang J."/>
            <person name="Liu Y."/>
            <person name="Luo S."/>
            <person name="Meng S."/>
            <person name="Qian L."/>
            <person name="Wei D."/>
            <person name="Dai S."/>
            <person name="Zhou R."/>
        </authorList>
    </citation>
    <scope>NUCLEOTIDE SEQUENCE [LARGE SCALE GENOMIC DNA]</scope>
    <source>
        <strain evidence="1">BV-YZ2020</strain>
    </source>
</reference>
<evidence type="ECO:0000313" key="1">
    <source>
        <dbReference type="EMBL" id="KAI4351582.1"/>
    </source>
</evidence>
<gene>
    <name evidence="1" type="ORF">L6164_005929</name>
</gene>
<sequence length="513" mass="57668">MSQLLPFRSDHSIRAWKRCMYLAQRCTNMSQLKATHATFITHGLQQNSYAMSKLVQFCALSPSGSLSYASLLFSQIEKPHLFIYNTLIRAYSRHSCPQLALQYFYCMLKDARISHDHHTLHFVLLACANSSEVFVGKQIHSWAVKNGLALWDGYVQTGLIRLYAECKVLDDARKVFDEIPCPDSVQSNVLMNAYAKCNLASEALRIFRNSMVAGIEPDKFCIATGLTACAQAGALSQGRWIHEYMKKRKGMEFDVHIGTALVDMYAKCGCIEMAVEVFKEMPKRNVFSWAAIIGGFAVNGHARKAIDCLERMHVLDGLKPDGVVLLKVLMACDHAGLLDEGKCLLDNMQARYGIMPKHEHYSCLVDSLCRAGRLDEALRLIRRMPMKPLASVWGALLTGCRIYNNVDLAELAVEALLQLDEGDRAEEEAAYVQLSNIYLNAQRKEDASRVRRMISYRRIKKTPGCSLIEVDGKVKEFVSGNLSNSQQGQICLVLGLLFADFHQDSSYIEEFAF</sequence>
<protein>
    <submittedName>
        <fullName evidence="1">Uncharacterized protein</fullName>
    </submittedName>
</protein>